<comment type="caution">
    <text evidence="13">The sequence shown here is derived from an EMBL/GenBank/DDBJ whole genome shotgun (WGS) entry which is preliminary data.</text>
</comment>
<dbReference type="Pfam" id="PF00593">
    <property type="entry name" value="TonB_dep_Rec_b-barrel"/>
    <property type="match status" value="1"/>
</dbReference>
<dbReference type="EMBL" id="VITR01000004">
    <property type="protein sequence ID" value="TWB43784.1"/>
    <property type="molecule type" value="Genomic_DNA"/>
</dbReference>
<dbReference type="Gene3D" id="2.170.130.10">
    <property type="entry name" value="TonB-dependent receptor, plug domain"/>
    <property type="match status" value="1"/>
</dbReference>
<keyword evidence="10" id="KW-0732">Signal</keyword>
<dbReference type="InterPro" id="IPR000531">
    <property type="entry name" value="Beta-barrel_TonB"/>
</dbReference>
<keyword evidence="14" id="KW-1185">Reference proteome</keyword>
<evidence type="ECO:0000256" key="9">
    <source>
        <dbReference type="RuleBase" id="RU003357"/>
    </source>
</evidence>
<keyword evidence="7 8" id="KW-0998">Cell outer membrane</keyword>
<comment type="subcellular location">
    <subcellularLocation>
        <location evidence="1 8">Cell outer membrane</location>
        <topology evidence="1 8">Multi-pass membrane protein</topology>
    </subcellularLocation>
</comment>
<feature type="chain" id="PRO_5021794157" evidence="10">
    <location>
        <begin position="26"/>
        <end position="868"/>
    </location>
</feature>
<dbReference type="PANTHER" id="PTHR40980:SF3">
    <property type="entry name" value="TONB-DEPENDENT RECEPTOR-LIKE BETA-BARREL DOMAIN-CONTAINING PROTEIN"/>
    <property type="match status" value="1"/>
</dbReference>
<dbReference type="NCBIfam" id="TIGR01782">
    <property type="entry name" value="TonB-Xanth-Caul"/>
    <property type="match status" value="1"/>
</dbReference>
<dbReference type="SUPFAM" id="SSF56935">
    <property type="entry name" value="Porins"/>
    <property type="match status" value="1"/>
</dbReference>
<gene>
    <name evidence="13" type="ORF">FBZ90_104172</name>
</gene>
<evidence type="ECO:0000256" key="5">
    <source>
        <dbReference type="ARBA" id="ARBA00023077"/>
    </source>
</evidence>
<feature type="domain" description="TonB-dependent receptor-like beta-barrel" evidence="11">
    <location>
        <begin position="388"/>
        <end position="835"/>
    </location>
</feature>
<evidence type="ECO:0000256" key="10">
    <source>
        <dbReference type="SAM" id="SignalP"/>
    </source>
</evidence>
<evidence type="ECO:0000313" key="13">
    <source>
        <dbReference type="EMBL" id="TWB43784.1"/>
    </source>
</evidence>
<keyword evidence="3 8" id="KW-1134">Transmembrane beta strand</keyword>
<evidence type="ECO:0000256" key="3">
    <source>
        <dbReference type="ARBA" id="ARBA00022452"/>
    </source>
</evidence>
<name>A0A560HE49_9PROT</name>
<evidence type="ECO:0000259" key="11">
    <source>
        <dbReference type="Pfam" id="PF00593"/>
    </source>
</evidence>
<sequence>MSRSVLLRRTAVPLIFCLVPFIARADETPAAVDQIQEVVVTGYGHSLQTASEVKREADQVVDSVSAEDIGKFPNQNVAEALQLVTGITMTRSRSEGLDIAVRGFASNFQTTQLNGRSIAVNENVENGGVNGRQFRYDVLPSELVSRIDVQKSPTADMNEGAIGGNINVLTFHPFDLGTTASVNAQGSYSDLRDRIDPSVSGIASWVNANRDLGVLLAASYMERSVRQDREYSTGWQITKAWDPYFGGDTWTPTRIRPTIEQEDRRRYTVDGALQWQPNDHWETNVDVLFSRLKDNYDEYGIDFYPGDSAVKPAAGTFTVADGTMVRGTFNNVFTMASRETSGQRHDLFVAGLNQKWTDGPWTVDGDFSYSSAHSVTDDPIHRSRLQVYLPLTMDFTRGYEAAYDLVTPVNLNSPSSFVGRRLEYRDEDSKDYDWGGRLDVTRDLNVGPLSSLVLGGEYRERERDYFRRDLVSEAGVKGVAGGAFPSSLFESFPYSDFMSGFSGNFPRTWLVPNGRAFFANYFDNSLLNAPLTAADLANGFKVTEETLAGYGRLNMKTFLAGIPLTGNAGLRVVDTKQVSSGYATNGVTATPVRYEKNYTDLLPSMNLKADLTDDLVSRFSVARVLTRPNLGDIAPRLSISNDAPTGSGGNPNLSPYMATQYDATLEWYFRKDASLTGGVFYKQLDSYITAKNTEINIPGRGDIRITTLANGGNAEVRGFELAYQQVMTFLPAPFDGLGLQANFTHADVTTLFVTGTRTVRDQLPGLSNNSYNLVGFYDYGPFGARLSYSWRSAYMSGFGNEVSSDTNVDAYGTLDASLSYAVTDNITLTLEGTNLLGAALYNYGNTPTQAREIYYYGRRYTAGVRAKF</sequence>
<evidence type="ECO:0000256" key="2">
    <source>
        <dbReference type="ARBA" id="ARBA00022448"/>
    </source>
</evidence>
<evidence type="ECO:0000256" key="7">
    <source>
        <dbReference type="ARBA" id="ARBA00023237"/>
    </source>
</evidence>
<organism evidence="13 14">
    <name type="scientific">Nitrospirillum amazonense</name>
    <dbReference type="NCBI Taxonomy" id="28077"/>
    <lineage>
        <taxon>Bacteria</taxon>
        <taxon>Pseudomonadati</taxon>
        <taxon>Pseudomonadota</taxon>
        <taxon>Alphaproteobacteria</taxon>
        <taxon>Rhodospirillales</taxon>
        <taxon>Azospirillaceae</taxon>
        <taxon>Nitrospirillum</taxon>
    </lineage>
</organism>
<dbReference type="Proteomes" id="UP000315751">
    <property type="component" value="Unassembled WGS sequence"/>
</dbReference>
<dbReference type="GO" id="GO:0009279">
    <property type="term" value="C:cell outer membrane"/>
    <property type="evidence" value="ECO:0007669"/>
    <property type="project" value="UniProtKB-SubCell"/>
</dbReference>
<dbReference type="PROSITE" id="PS52016">
    <property type="entry name" value="TONB_DEPENDENT_REC_3"/>
    <property type="match status" value="1"/>
</dbReference>
<evidence type="ECO:0000259" key="12">
    <source>
        <dbReference type="Pfam" id="PF07715"/>
    </source>
</evidence>
<dbReference type="Pfam" id="PF07715">
    <property type="entry name" value="Plug"/>
    <property type="match status" value="1"/>
</dbReference>
<dbReference type="InterPro" id="IPR010104">
    <property type="entry name" value="TonB_rcpt_bac"/>
</dbReference>
<dbReference type="InterPro" id="IPR039426">
    <property type="entry name" value="TonB-dep_rcpt-like"/>
</dbReference>
<keyword evidence="5 9" id="KW-0798">TonB box</keyword>
<evidence type="ECO:0000256" key="8">
    <source>
        <dbReference type="PROSITE-ProRule" id="PRU01360"/>
    </source>
</evidence>
<keyword evidence="6 8" id="KW-0472">Membrane</keyword>
<dbReference type="Gene3D" id="2.40.170.20">
    <property type="entry name" value="TonB-dependent receptor, beta-barrel domain"/>
    <property type="match status" value="1"/>
</dbReference>
<dbReference type="AlphaFoldDB" id="A0A560HE49"/>
<dbReference type="InterPro" id="IPR037066">
    <property type="entry name" value="Plug_dom_sf"/>
</dbReference>
<accession>A0A560HE49</accession>
<reference evidence="13 14" key="1">
    <citation type="submission" date="2019-06" db="EMBL/GenBank/DDBJ databases">
        <title>Genomic Encyclopedia of Type Strains, Phase IV (KMG-V): Genome sequencing to study the core and pangenomes of soil and plant-associated prokaryotes.</title>
        <authorList>
            <person name="Whitman W."/>
        </authorList>
    </citation>
    <scope>NUCLEOTIDE SEQUENCE [LARGE SCALE GENOMIC DNA]</scope>
    <source>
        <strain evidence="13 14">BR 11622</strain>
    </source>
</reference>
<keyword evidence="4 8" id="KW-0812">Transmembrane</keyword>
<keyword evidence="13" id="KW-0675">Receptor</keyword>
<keyword evidence="2 8" id="KW-0813">Transport</keyword>
<dbReference type="InterPro" id="IPR012910">
    <property type="entry name" value="Plug_dom"/>
</dbReference>
<proteinExistence type="inferred from homology"/>
<dbReference type="InterPro" id="IPR036942">
    <property type="entry name" value="Beta-barrel_TonB_sf"/>
</dbReference>
<feature type="domain" description="TonB-dependent receptor plug" evidence="12">
    <location>
        <begin position="54"/>
        <end position="164"/>
    </location>
</feature>
<dbReference type="PANTHER" id="PTHR40980">
    <property type="entry name" value="PLUG DOMAIN-CONTAINING PROTEIN"/>
    <property type="match status" value="1"/>
</dbReference>
<protein>
    <submittedName>
        <fullName evidence="13">TonB-dependent receptor</fullName>
    </submittedName>
</protein>
<dbReference type="CDD" id="cd01347">
    <property type="entry name" value="ligand_gated_channel"/>
    <property type="match status" value="1"/>
</dbReference>
<comment type="similarity">
    <text evidence="8 9">Belongs to the TonB-dependent receptor family.</text>
</comment>
<evidence type="ECO:0000313" key="14">
    <source>
        <dbReference type="Proteomes" id="UP000315751"/>
    </source>
</evidence>
<evidence type="ECO:0000256" key="4">
    <source>
        <dbReference type="ARBA" id="ARBA00022692"/>
    </source>
</evidence>
<dbReference type="RefSeq" id="WP_186455662.1">
    <property type="nucleotide sequence ID" value="NZ_VITR01000004.1"/>
</dbReference>
<evidence type="ECO:0000256" key="6">
    <source>
        <dbReference type="ARBA" id="ARBA00023136"/>
    </source>
</evidence>
<evidence type="ECO:0000256" key="1">
    <source>
        <dbReference type="ARBA" id="ARBA00004571"/>
    </source>
</evidence>
<feature type="signal peptide" evidence="10">
    <location>
        <begin position="1"/>
        <end position="25"/>
    </location>
</feature>